<evidence type="ECO:0000313" key="1">
    <source>
        <dbReference type="EMBL" id="SBW09122.1"/>
    </source>
</evidence>
<dbReference type="EMBL" id="FLUP01000001">
    <property type="protein sequence ID" value="SBW09122.1"/>
    <property type="molecule type" value="Genomic_DNA"/>
</dbReference>
<proteinExistence type="predicted"/>
<accession>A0A212KBS8</accession>
<reference evidence="1" key="1">
    <citation type="submission" date="2016-04" db="EMBL/GenBank/DDBJ databases">
        <authorList>
            <person name="Evans L.H."/>
            <person name="Alamgir A."/>
            <person name="Owens N."/>
            <person name="Weber N.D."/>
            <person name="Virtaneva K."/>
            <person name="Barbian K."/>
            <person name="Babar A."/>
            <person name="Rosenke K."/>
        </authorList>
    </citation>
    <scope>NUCLEOTIDE SEQUENCE</scope>
    <source>
        <strain evidence="1">92-2</strain>
    </source>
</reference>
<gene>
    <name evidence="1" type="ORF">KM92DES2_12625</name>
</gene>
<organism evidence="1">
    <name type="scientific">uncultured Desulfovibrio sp</name>
    <dbReference type="NCBI Taxonomy" id="167968"/>
    <lineage>
        <taxon>Bacteria</taxon>
        <taxon>Pseudomonadati</taxon>
        <taxon>Thermodesulfobacteriota</taxon>
        <taxon>Desulfovibrionia</taxon>
        <taxon>Desulfovibrionales</taxon>
        <taxon>Desulfovibrionaceae</taxon>
        <taxon>Desulfovibrio</taxon>
        <taxon>environmental samples</taxon>
    </lineage>
</organism>
<dbReference type="InterPro" id="IPR014998">
    <property type="entry name" value="DUF1848"/>
</dbReference>
<protein>
    <recommendedName>
        <fullName evidence="2">DUF1848 domain-containing protein</fullName>
    </recommendedName>
</protein>
<evidence type="ECO:0008006" key="2">
    <source>
        <dbReference type="Google" id="ProtNLM"/>
    </source>
</evidence>
<sequence length="352" mass="39241">MKWRTVQITTASGPASAVAPEIIAASRATDIPAFYAPWFINRLRAGYACWINPFNGRPQFVSFANTRVVVFWSKNPRPLLPLLPEVEARGLAWYLEFTLNDYEAEGWEPNLPPLAQRIDTFRRFADAAGPERVVWRFDPLMLAGQLAQNPDGCHALLEKMARIGKALKGCTRKLVFSFADIADYRKVRENLRRAGLDWRDFTQSEMQTVAAGVAALAAEMGVEPCTCGEKGDLSAWGISHNRCTDPELILRLTNRHPDMLRLFGITPQRQLGLPLEMPSGANLASTAHEYPRDTGQRAVCLCVPCKDVGQYDTCPHGCVYCYANTSPAVAARNFRRHDPEGESIFAEPERTA</sequence>
<name>A0A212KBS8_9BACT</name>
<dbReference type="Pfam" id="PF08902">
    <property type="entry name" value="DUF1848"/>
    <property type="match status" value="1"/>
</dbReference>
<dbReference type="RefSeq" id="WP_227118880.1">
    <property type="nucleotide sequence ID" value="NZ_LT598928.1"/>
</dbReference>
<dbReference type="AlphaFoldDB" id="A0A212KBS8"/>